<organism evidence="17 18">
    <name type="scientific">Oedothorax gibbosus</name>
    <dbReference type="NCBI Taxonomy" id="931172"/>
    <lineage>
        <taxon>Eukaryota</taxon>
        <taxon>Metazoa</taxon>
        <taxon>Ecdysozoa</taxon>
        <taxon>Arthropoda</taxon>
        <taxon>Chelicerata</taxon>
        <taxon>Arachnida</taxon>
        <taxon>Araneae</taxon>
        <taxon>Araneomorphae</taxon>
        <taxon>Entelegynae</taxon>
        <taxon>Araneoidea</taxon>
        <taxon>Linyphiidae</taxon>
        <taxon>Erigoninae</taxon>
        <taxon>Oedothorax</taxon>
    </lineage>
</organism>
<dbReference type="Pfam" id="PF23188">
    <property type="entry name" value="THU_Piezo1"/>
    <property type="match status" value="1"/>
</dbReference>
<evidence type="ECO:0000259" key="12">
    <source>
        <dbReference type="Pfam" id="PF12166"/>
    </source>
</evidence>
<feature type="transmembrane region" description="Helical" evidence="11">
    <location>
        <begin position="110"/>
        <end position="131"/>
    </location>
</feature>
<feature type="transmembrane region" description="Helical" evidence="11">
    <location>
        <begin position="1731"/>
        <end position="1750"/>
    </location>
</feature>
<keyword evidence="9" id="KW-0407">Ion channel</keyword>
<dbReference type="Pfam" id="PF24871">
    <property type="entry name" value="Piezo_TM1-24"/>
    <property type="match status" value="1"/>
</dbReference>
<feature type="transmembrane region" description="Helical" evidence="11">
    <location>
        <begin position="2148"/>
        <end position="2171"/>
    </location>
</feature>
<evidence type="ECO:0000259" key="16">
    <source>
        <dbReference type="Pfam" id="PF24874"/>
    </source>
</evidence>
<feature type="transmembrane region" description="Helical" evidence="11">
    <location>
        <begin position="194"/>
        <end position="211"/>
    </location>
</feature>
<evidence type="ECO:0000256" key="3">
    <source>
        <dbReference type="ARBA" id="ARBA00022448"/>
    </source>
</evidence>
<evidence type="ECO:0000256" key="8">
    <source>
        <dbReference type="ARBA" id="ARBA00023136"/>
    </source>
</evidence>
<feature type="region of interest" description="Disordered" evidence="10">
    <location>
        <begin position="1486"/>
        <end position="1568"/>
    </location>
</feature>
<feature type="transmembrane region" description="Helical" evidence="11">
    <location>
        <begin position="538"/>
        <end position="556"/>
    </location>
</feature>
<dbReference type="InterPro" id="IPR056770">
    <property type="entry name" value="Piezo_THU9_anchor"/>
</dbReference>
<feature type="transmembrane region" description="Helical" evidence="11">
    <location>
        <begin position="1050"/>
        <end position="1073"/>
    </location>
</feature>
<comment type="similarity">
    <text evidence="2">Belongs to the PIEZO (TC 1.A.75) family.</text>
</comment>
<dbReference type="InterPro" id="IPR031334">
    <property type="entry name" value="Piezo_cap_dom"/>
</dbReference>
<evidence type="ECO:0000256" key="9">
    <source>
        <dbReference type="ARBA" id="ARBA00023303"/>
    </source>
</evidence>
<feature type="transmembrane region" description="Helical" evidence="11">
    <location>
        <begin position="1975"/>
        <end position="1995"/>
    </location>
</feature>
<dbReference type="Pfam" id="PF15917">
    <property type="entry name" value="Piezo_TM25-28"/>
    <property type="match status" value="1"/>
</dbReference>
<keyword evidence="7" id="KW-0406">Ion transport</keyword>
<feature type="domain" description="Piezo THU9 and anchor" evidence="16">
    <location>
        <begin position="1932"/>
        <end position="2170"/>
    </location>
</feature>
<feature type="transmembrane region" description="Helical" evidence="11">
    <location>
        <begin position="1213"/>
        <end position="1230"/>
    </location>
</feature>
<feature type="region of interest" description="Disordered" evidence="10">
    <location>
        <begin position="1862"/>
        <end position="1894"/>
    </location>
</feature>
<feature type="transmembrane region" description="Helical" evidence="11">
    <location>
        <begin position="2072"/>
        <end position="2091"/>
    </location>
</feature>
<dbReference type="GO" id="GO:0005886">
    <property type="term" value="C:plasma membrane"/>
    <property type="evidence" value="ECO:0007669"/>
    <property type="project" value="UniProtKB-SubCell"/>
</dbReference>
<feature type="transmembrane region" description="Helical" evidence="11">
    <location>
        <begin position="169"/>
        <end position="188"/>
    </location>
</feature>
<keyword evidence="8 11" id="KW-0472">Membrane</keyword>
<evidence type="ECO:0008006" key="19">
    <source>
        <dbReference type="Google" id="ProtNLM"/>
    </source>
</evidence>
<keyword evidence="4" id="KW-1003">Cell membrane</keyword>
<evidence type="ECO:0000256" key="1">
    <source>
        <dbReference type="ARBA" id="ARBA00004651"/>
    </source>
</evidence>
<dbReference type="GO" id="GO:0008381">
    <property type="term" value="F:mechanosensitive monoatomic ion channel activity"/>
    <property type="evidence" value="ECO:0007669"/>
    <property type="project" value="InterPro"/>
</dbReference>
<feature type="transmembrane region" description="Helical" evidence="11">
    <location>
        <begin position="430"/>
        <end position="454"/>
    </location>
</feature>
<feature type="transmembrane region" description="Helical" evidence="11">
    <location>
        <begin position="620"/>
        <end position="638"/>
    </location>
</feature>
<dbReference type="InterPro" id="IPR056769">
    <property type="entry name" value="Piezo_TM1-24"/>
</dbReference>
<feature type="transmembrane region" description="Helical" evidence="11">
    <location>
        <begin position="2004"/>
        <end position="2022"/>
    </location>
</feature>
<feature type="region of interest" description="Disordered" evidence="10">
    <location>
        <begin position="808"/>
        <end position="836"/>
    </location>
</feature>
<feature type="domain" description="Piezo non-specific cation channel cap" evidence="12">
    <location>
        <begin position="2207"/>
        <end position="2500"/>
    </location>
</feature>
<feature type="transmembrane region" description="Helical" evidence="11">
    <location>
        <begin position="1269"/>
        <end position="1288"/>
    </location>
</feature>
<evidence type="ECO:0000256" key="4">
    <source>
        <dbReference type="ARBA" id="ARBA00022475"/>
    </source>
</evidence>
<feature type="compositionally biased region" description="Acidic residues" evidence="10">
    <location>
        <begin position="1872"/>
        <end position="1891"/>
    </location>
</feature>
<evidence type="ECO:0000259" key="13">
    <source>
        <dbReference type="Pfam" id="PF15917"/>
    </source>
</evidence>
<feature type="domain" description="Piezo transmembrane helical unit" evidence="14">
    <location>
        <begin position="1712"/>
        <end position="1832"/>
    </location>
</feature>
<feature type="compositionally biased region" description="Low complexity" evidence="10">
    <location>
        <begin position="1537"/>
        <end position="1554"/>
    </location>
</feature>
<feature type="region of interest" description="Disordered" evidence="10">
    <location>
        <begin position="2500"/>
        <end position="2520"/>
    </location>
</feature>
<dbReference type="InterPro" id="IPR056768">
    <property type="entry name" value="THU_Piezo"/>
</dbReference>
<evidence type="ECO:0000313" key="18">
    <source>
        <dbReference type="Proteomes" id="UP000827092"/>
    </source>
</evidence>
<keyword evidence="18" id="KW-1185">Reference proteome</keyword>
<feature type="transmembrane region" description="Helical" evidence="11">
    <location>
        <begin position="282"/>
        <end position="302"/>
    </location>
</feature>
<feature type="transmembrane region" description="Helical" evidence="11">
    <location>
        <begin position="644"/>
        <end position="661"/>
    </location>
</feature>
<evidence type="ECO:0000256" key="2">
    <source>
        <dbReference type="ARBA" id="ARBA00007821"/>
    </source>
</evidence>
<keyword evidence="6 11" id="KW-1133">Transmembrane helix</keyword>
<evidence type="ECO:0000256" key="10">
    <source>
        <dbReference type="SAM" id="MobiDB-lite"/>
    </source>
</evidence>
<gene>
    <name evidence="17" type="ORF">JTE90_022198</name>
</gene>
<feature type="transmembrane region" description="Helical" evidence="11">
    <location>
        <begin position="7"/>
        <end position="26"/>
    </location>
</feature>
<name>A0AAV6VP50_9ARAC</name>
<feature type="transmembrane region" description="Helical" evidence="11">
    <location>
        <begin position="1093"/>
        <end position="1114"/>
    </location>
</feature>
<feature type="transmembrane region" description="Helical" evidence="11">
    <location>
        <begin position="32"/>
        <end position="49"/>
    </location>
</feature>
<evidence type="ECO:0000256" key="6">
    <source>
        <dbReference type="ARBA" id="ARBA00022989"/>
    </source>
</evidence>
<keyword evidence="5 11" id="KW-0812">Transmembrane</keyword>
<dbReference type="EMBL" id="JAFNEN010000040">
    <property type="protein sequence ID" value="KAG8198465.1"/>
    <property type="molecule type" value="Genomic_DNA"/>
</dbReference>
<feature type="compositionally biased region" description="Basic residues" evidence="10">
    <location>
        <begin position="336"/>
        <end position="346"/>
    </location>
</feature>
<evidence type="ECO:0000256" key="5">
    <source>
        <dbReference type="ARBA" id="ARBA00022692"/>
    </source>
</evidence>
<evidence type="ECO:0000256" key="7">
    <source>
        <dbReference type="ARBA" id="ARBA00023065"/>
    </source>
</evidence>
<feature type="region of interest" description="Disordered" evidence="10">
    <location>
        <begin position="318"/>
        <end position="362"/>
    </location>
</feature>
<comment type="subcellular location">
    <subcellularLocation>
        <location evidence="1">Cell membrane</location>
        <topology evidence="1">Multi-pass membrane protein</topology>
    </subcellularLocation>
</comment>
<feature type="transmembrane region" description="Helical" evidence="11">
    <location>
        <begin position="879"/>
        <end position="909"/>
    </location>
</feature>
<feature type="transmembrane region" description="Helical" evidence="11">
    <location>
        <begin position="915"/>
        <end position="934"/>
    </location>
</feature>
<feature type="transmembrane region" description="Helical" evidence="11">
    <location>
        <begin position="56"/>
        <end position="77"/>
    </location>
</feature>
<comment type="caution">
    <text evidence="17">The sequence shown here is derived from an EMBL/GenBank/DDBJ whole genome shotgun (WGS) entry which is preliminary data.</text>
</comment>
<feature type="transmembrane region" description="Helical" evidence="11">
    <location>
        <begin position="223"/>
        <end position="240"/>
    </location>
</feature>
<feature type="transmembrane region" description="Helical" evidence="11">
    <location>
        <begin position="491"/>
        <end position="510"/>
    </location>
</feature>
<feature type="transmembrane region" description="Helical" evidence="11">
    <location>
        <begin position="728"/>
        <end position="749"/>
    </location>
</feature>
<evidence type="ECO:0000259" key="14">
    <source>
        <dbReference type="Pfam" id="PF23188"/>
    </source>
</evidence>
<evidence type="ECO:0000256" key="11">
    <source>
        <dbReference type="SAM" id="Phobius"/>
    </source>
</evidence>
<dbReference type="InterPro" id="IPR031805">
    <property type="entry name" value="Piezo_TM25-28"/>
</dbReference>
<evidence type="ECO:0000313" key="17">
    <source>
        <dbReference type="EMBL" id="KAG8198465.1"/>
    </source>
</evidence>
<reference evidence="17 18" key="1">
    <citation type="journal article" date="2022" name="Nat. Ecol. Evol.">
        <title>A masculinizing supergene underlies an exaggerated male reproductive morph in a spider.</title>
        <authorList>
            <person name="Hendrickx F."/>
            <person name="De Corte Z."/>
            <person name="Sonet G."/>
            <person name="Van Belleghem S.M."/>
            <person name="Kostlbacher S."/>
            <person name="Vangestel C."/>
        </authorList>
    </citation>
    <scope>NUCLEOTIDE SEQUENCE [LARGE SCALE GENOMIC DNA]</scope>
    <source>
        <strain evidence="17">W744_W776</strain>
    </source>
</reference>
<feature type="domain" description="Piezo TM25-28" evidence="13">
    <location>
        <begin position="1189"/>
        <end position="1420"/>
    </location>
</feature>
<feature type="transmembrane region" description="Helical" evidence="11">
    <location>
        <begin position="1703"/>
        <end position="1725"/>
    </location>
</feature>
<feature type="compositionally biased region" description="Polar residues" evidence="10">
    <location>
        <begin position="326"/>
        <end position="335"/>
    </location>
</feature>
<feature type="domain" description="Piezo TM1-24" evidence="15">
    <location>
        <begin position="27"/>
        <end position="754"/>
    </location>
</feature>
<proteinExistence type="inferred from homology"/>
<evidence type="ECO:0000259" key="15">
    <source>
        <dbReference type="Pfam" id="PF24871"/>
    </source>
</evidence>
<dbReference type="PANTHER" id="PTHR47049">
    <property type="entry name" value="PIEZO-TYPE MECHANOSENSITIVE ION CHANNEL HOMOLOG"/>
    <property type="match status" value="1"/>
</dbReference>
<dbReference type="InterPro" id="IPR027272">
    <property type="entry name" value="Piezo"/>
</dbReference>
<feature type="transmembrane region" description="Helical" evidence="11">
    <location>
        <begin position="673"/>
        <end position="693"/>
    </location>
</feature>
<dbReference type="Pfam" id="PF24874">
    <property type="entry name" value="Piezo_THU9_anchor"/>
    <property type="match status" value="1"/>
</dbReference>
<dbReference type="Proteomes" id="UP000827092">
    <property type="component" value="Unassembled WGS sequence"/>
</dbReference>
<feature type="transmembrane region" description="Helical" evidence="11">
    <location>
        <begin position="1236"/>
        <end position="1257"/>
    </location>
</feature>
<feature type="transmembrane region" description="Helical" evidence="11">
    <location>
        <begin position="1757"/>
        <end position="1780"/>
    </location>
</feature>
<dbReference type="Pfam" id="PF12166">
    <property type="entry name" value="Piezo_cap"/>
    <property type="match status" value="1"/>
</dbReference>
<keyword evidence="3" id="KW-0813">Transport</keyword>
<feature type="transmembrane region" description="Helical" evidence="11">
    <location>
        <begin position="1934"/>
        <end position="1955"/>
    </location>
</feature>
<protein>
    <recommendedName>
        <fullName evidence="19">Piezo-type mechanosensitive ion channel component</fullName>
    </recommendedName>
</protein>
<sequence>MDVKRVAIFGLFRIFLPLMLLIAVVFRFNFQSFLYLICLLINPLLSGPSPRYLKTVIGLSISFCLCHVIFQAVMLSIGDYGSILDYCDWKGRLYALFGLHRLDKIKITDAVRLAGLDFVVMFAAVGVFVAVEKLQKVPQPPEIANIDNQQDGDIIRRPVRRRKKRKSEVLFWTGETFVLLFLAGAGILHPSLTSSVYFLTFLLVCTWLSCNQKIGKKYLKSKVPLLLYCAVHFVCVYLYQVDYVQEYVPPDSLTARLLGLPDFVHQNCTEDARTLVFQDHSWAVYASPFVILGLYCLLSLIVRKQLISPPVDESKYEACMSRADSKQSSQYSQGSVRRRKSRRMTRGHPDDRTRVGRTSSVRKLLDEDHTGRSYRTIDSGDAAARETLAVDPNGSIIWTSESDMPEIAIAPLEEEKANGAKSFSSKMKKIFTPLLSGLKLIAKGSYVATLIIMMTWSITYHSWLTFVLLLWSCILWMCPNSRYACLRSSPALVFYAECLLLLQYIFGLNLKDDELPTFSKNMAQIGLVKYGELSYQPLAIKMLYTLMFWITMRQFFEERQQSTDRNIAAGLALEPFNISYNTSSNAACPQTSMKRHFSIVPSITSPNPYIRIVAETVSNLLTKYWIWIVAIMLMVISLGGRGVVVYRIVYMFLFLFFILMFQFSYQFWRRIMYGFWLTVIVFSMLVLIIIYTYQFQDFDLYWEKYLHVSKSMQQDLGLEIYDSDTGTLFVKLLTPTFFLIITIIQLHYFHKEFLLISDIHYRSSENVADTTQMTTATNIPDDSIETHITIEPEHEVERPKHLDLKSTPIRKGTDGMGSPSSDIATPITPKKDEADSNRAEREFQAVKICFENIFKEIAHGFTSVSEMLWRTLEIHIIKVVLLSTFMMAAYDVCAIHFVFVVFVVVALPLPSLQNFFSHCISIWTAILLLSKMIYQLNIVDYLSWETNCTNVVFRNTSDLPYPFNVTIDNHDWIGFKRTDYLANYCKGYIGLILVLTIQAVVKIRQEVNRIQQNALEPKTGVIFPDTTRATADDNFVECLKYLANYCFYKFGLEFCFVTIVACIGVRLDVFAFLSCAWLTTMFLLKRKTLARIWAFYVAYQCIVLTVQYIICLGLPPGLCVEYPWTETLVQGLRDWLFLPDFQSPPSTNKVVADFFQLLFACCQLFVFRIETSPIAGLYEGGSNKEIDFDRSEANPIPDFVTCTKTTLDMMKVFVFYAFYWISLAIVFQAGTSRINLFAMGYVVSCFYFLWNGNEFYLKSRKALLRMWNILLAYNVTVILLSCVLQLVGCTYFEMLLAKQCWLVQLLGIACQQTAHNVPKDDGKPSCRFEPNPKLIYDILCFAFLLIQRRLFSSYYFQHVVNEVKAQQVLSSRGAELIHEIQMKEVQEQQVNEKDIMERIKKKMDRIRAYQQKIRGGENMEPETHFQAIRSGDYYMFEDFSDDDIDLELSARHKRSMDEEDEDSAEVKEKGLNALLSKTIRGSLKLVEEPRKESGEVDDVEDSSQQSAIVSADRDGEPSSQKTSHKSPDPLTITSSGPTMTLSMPSSASSTSATSSKEDTVAAISPQDAKLVDEEPPKEETFVEKIKRWFEFFCEFMNSVLISTTAQLNTVSKDYRFVARQLSKEKKLLKERFIQNGSFNMEKAESEMKCRDFENIAGSSKDLKQVAVVMKKTNLDFLDSCELTCSQDILDPGSKKNHPTLMRFFIALYYAAISRSELLCYLVIIINQMKSASILSLPLPLFAFLWGTLSVPRPTKAFWITIITYTEAIVVLKYLFQFYFFPWNNLDPPPNNPFYPTVILGIQKGEGYASYDLAVLLVVFFHRFMLKSLGLWKDTEKSLIIPMLDDPQETVVVSERNGDLTKAPIPEIRREEETPENVDPDDPHEECSDGEGSETSLYEELPRVDVAKIVGTVLDPVKIFFYHLLYPEYRVTVDVYAFMFFCDFINFFIVVFGYWAFGTEGSEAVTSYFEENKVPIPFLIMLIAQFATIVTDRALYLRKYIVGKLIFQIITVFVVHMWMFFILPAMTARDFVSSNNLPPKMWYFIKCVYMLLSAHQIRSGYPTRILGNFFCKKYNYANLFLFKGYMIIPFLYELRSLMDWIWTDTSMNVSNWLKMEDIYANVFILKCTRRAEADYPTPRGAKRTALIKYGVGGFLLFFIILIIWFPLLLFALGNTVGRSNPPTSCTIELAITGYEPIFRTTALRHQIHRFNDNQWKQLEREVTSLGDPSTASFLTGYDKDNTVIVELSNNSTSVWAISPPSQSALVQELKGKNELKMILTWSFLRESDSQETDPEVRAENELDLSDPVLRQNLADALSVNTGNQSTVKGSSPESVMIKNIFPNYVKIPSKGRASVVKQFYPEGSTKKFFGKEPYRSLNVSMWTGDMLNTSDIPNSAGSHYVEWWEIRDDCYHGKPYSLEGIDDCNFLRMIAFSDKAFPTELSYISGYGIVGLYTTFVLVVSRLVRGFVAGTSFTIMFDDMPYVDRVLQLCLDIYLVRESVDTSTRPGGGRSGTEEDTGQMKLQEKDLTTVYLKDYENLYKASEMSYDKYS</sequence>
<dbReference type="PANTHER" id="PTHR47049:SF2">
    <property type="entry name" value="PIEZO-TYPE MECHANOSENSITIVE ION CHANNEL HOMOLOG"/>
    <property type="match status" value="1"/>
</dbReference>
<feature type="transmembrane region" description="Helical" evidence="11">
    <location>
        <begin position="460"/>
        <end position="479"/>
    </location>
</feature>
<accession>A0AAV6VP50</accession>